<dbReference type="Proteomes" id="UP001562065">
    <property type="component" value="Unassembled WGS sequence"/>
</dbReference>
<evidence type="ECO:0000256" key="5">
    <source>
        <dbReference type="SAM" id="MobiDB-lite"/>
    </source>
</evidence>
<evidence type="ECO:0000256" key="3">
    <source>
        <dbReference type="ARBA" id="ARBA00022989"/>
    </source>
</evidence>
<keyword evidence="2 6" id="KW-0812">Transmembrane</keyword>
<organism evidence="7 8">
    <name type="scientific">Isoalcanivorax beigongshangi</name>
    <dbReference type="NCBI Taxonomy" id="3238810"/>
    <lineage>
        <taxon>Bacteria</taxon>
        <taxon>Pseudomonadati</taxon>
        <taxon>Pseudomonadota</taxon>
        <taxon>Gammaproteobacteria</taxon>
        <taxon>Oceanospirillales</taxon>
        <taxon>Alcanivoracaceae</taxon>
        <taxon>Isoalcanivorax</taxon>
    </lineage>
</organism>
<keyword evidence="3 6" id="KW-1133">Transmembrane helix</keyword>
<evidence type="ECO:0000256" key="1">
    <source>
        <dbReference type="ARBA" id="ARBA00004141"/>
    </source>
</evidence>
<evidence type="ECO:0000313" key="7">
    <source>
        <dbReference type="EMBL" id="MEY1662235.1"/>
    </source>
</evidence>
<gene>
    <name evidence="7" type="ORF">AB5I84_08755</name>
</gene>
<sequence length="694" mass="76027">MSLERLLPRLADPDTSAVTTLRHIVDWLRPRRWESAEAAESRITGLAVVLEGRPELHAALAGKLGAWLRDGRFFHLFTSAGIYSRRGFLKEMGERVYERLNPSPADPENVKDVMFMVFTRKVDAEWVPQVSDAAWLKLLATLFSFSDDDRVQMRDEMQEELLASLELLGIWVAAEELEPAILRLDHKMLDRDSALVALQRELAIYVRQYPLWVSGQIDDLHDDAHARVLLEQCVVEVARLRRRTVNMGTTVALTHMLERLVQTLNRIEQLLDLLHPADRDTLKEKSVALFKQCVGYTAARHSVRALWQQNSRLLARSMTENASHTGDHYIAGSRRAYFAMLASGAGGGFIIAFMALLKIQILERGFEPFLQTVLVSLNYGLGFVLIHMMHGTVATKQPAMTAARIAERVEQGERGRADPRPLAELLVKVGRTQLVAILGNVTVAVTVAMLVAAAYFHFQGEALISPERQQYMLGGIHPWLSPALFYAAVAGVWLFLSGLIAGFFDNRAAYLNLEERLLHHPLLKRLLPRSGREAVAQYLSHNYGALASNFIFGVMLGSTGAIGHALGLPIDIRHVAFSSADVGYAMGSAQAGVGAIALGVGCALLIGLVNLAVSFSLALSMALRARGTRISSPGKLLRAYFSAIRAHPLALVFPPPTAPADDEQQPAADGANAGNPQNVNKPTEADSGSAGPSA</sequence>
<feature type="region of interest" description="Disordered" evidence="5">
    <location>
        <begin position="655"/>
        <end position="694"/>
    </location>
</feature>
<reference evidence="7 8" key="1">
    <citation type="submission" date="2024-07" db="EMBL/GenBank/DDBJ databases">
        <authorList>
            <person name="Ren Q."/>
        </authorList>
    </citation>
    <scope>NUCLEOTIDE SEQUENCE [LARGE SCALE GENOMIC DNA]</scope>
    <source>
        <strain evidence="7 8">REN37</strain>
    </source>
</reference>
<dbReference type="EMBL" id="JBGCUO010000001">
    <property type="protein sequence ID" value="MEY1662235.1"/>
    <property type="molecule type" value="Genomic_DNA"/>
</dbReference>
<keyword evidence="8" id="KW-1185">Reference proteome</keyword>
<name>A0ABV4AKM1_9GAMM</name>
<feature type="transmembrane region" description="Helical" evidence="6">
    <location>
        <begin position="369"/>
        <end position="390"/>
    </location>
</feature>
<evidence type="ECO:0000256" key="6">
    <source>
        <dbReference type="SAM" id="Phobius"/>
    </source>
</evidence>
<comment type="caution">
    <text evidence="7">The sequence shown here is derived from an EMBL/GenBank/DDBJ whole genome shotgun (WGS) entry which is preliminary data.</text>
</comment>
<feature type="transmembrane region" description="Helical" evidence="6">
    <location>
        <begin position="595"/>
        <end position="619"/>
    </location>
</feature>
<proteinExistence type="predicted"/>
<dbReference type="RefSeq" id="WP_369455473.1">
    <property type="nucleotide sequence ID" value="NZ_JBGCUO010000001.1"/>
</dbReference>
<dbReference type="InterPro" id="IPR023271">
    <property type="entry name" value="Aquaporin-like"/>
</dbReference>
<keyword evidence="4 6" id="KW-0472">Membrane</keyword>
<evidence type="ECO:0000256" key="2">
    <source>
        <dbReference type="ARBA" id="ARBA00022692"/>
    </source>
</evidence>
<feature type="transmembrane region" description="Helical" evidence="6">
    <location>
        <begin position="336"/>
        <end position="357"/>
    </location>
</feature>
<comment type="subcellular location">
    <subcellularLocation>
        <location evidence="1">Membrane</location>
        <topology evidence="1">Multi-pass membrane protein</topology>
    </subcellularLocation>
</comment>
<dbReference type="InterPro" id="IPR011385">
    <property type="entry name" value="Site-sp_rcmbase"/>
</dbReference>
<protein>
    <submittedName>
        <fullName evidence="7">Site-specific recombinase</fullName>
    </submittedName>
</protein>
<dbReference type="Gene3D" id="1.20.1080.10">
    <property type="entry name" value="Glycerol uptake facilitator protein"/>
    <property type="match status" value="1"/>
</dbReference>
<feature type="transmembrane region" description="Helical" evidence="6">
    <location>
        <begin position="434"/>
        <end position="458"/>
    </location>
</feature>
<evidence type="ECO:0000256" key="4">
    <source>
        <dbReference type="ARBA" id="ARBA00023136"/>
    </source>
</evidence>
<dbReference type="PIRSF" id="PIRSF015380">
    <property type="entry name" value="Site-sp_rcmb"/>
    <property type="match status" value="1"/>
</dbReference>
<accession>A0ABV4AKM1</accession>
<dbReference type="Pfam" id="PF10136">
    <property type="entry name" value="SpecificRecomb"/>
    <property type="match status" value="1"/>
</dbReference>
<feature type="transmembrane region" description="Helical" evidence="6">
    <location>
        <begin position="479"/>
        <end position="504"/>
    </location>
</feature>
<evidence type="ECO:0000313" key="8">
    <source>
        <dbReference type="Proteomes" id="UP001562065"/>
    </source>
</evidence>